<feature type="signal peptide" evidence="4">
    <location>
        <begin position="1"/>
        <end position="19"/>
    </location>
</feature>
<sequence length="198" mass="22045">MFRLMTFYCLFLTSIAAYSAQEAVIGGPCQGCELVFVGMPDDVSSSARIAPVDEPGEALIVKGTVYKKDGTPAKGIIVYAYQTDDSGKYPKGSTSHGRLRGWARTNQAGQYEFMTIRPKAYPGRDIPQHIHMHIIEPDKATYYIDDITFDDDPLLTAEKRSNHNCRGGCADSKVERNEQGVWQIQRDIILGEGVQDYK</sequence>
<dbReference type="SUPFAM" id="SSF49482">
    <property type="entry name" value="Aromatic compound dioxygenase"/>
    <property type="match status" value="1"/>
</dbReference>
<feature type="domain" description="Intradiol ring-cleavage dioxygenases" evidence="5">
    <location>
        <begin position="52"/>
        <end position="156"/>
    </location>
</feature>
<accession>A0ABZ0X4V1</accession>
<dbReference type="PANTHER" id="PTHR33711:SF10">
    <property type="entry name" value="INTRADIOL RING-CLEAVAGE DIOXYGENASES DOMAIN-CONTAINING PROTEIN"/>
    <property type="match status" value="1"/>
</dbReference>
<keyword evidence="7" id="KW-1185">Reference proteome</keyword>
<feature type="chain" id="PRO_5045545257" description="Intradiol ring-cleavage dioxygenases domain-containing protein" evidence="4">
    <location>
        <begin position="20"/>
        <end position="198"/>
    </location>
</feature>
<dbReference type="PANTHER" id="PTHR33711">
    <property type="entry name" value="DIOXYGENASE, PUTATIVE (AFU_ORTHOLOGUE AFUA_2G02910)-RELATED"/>
    <property type="match status" value="1"/>
</dbReference>
<dbReference type="Gene3D" id="2.60.130.10">
    <property type="entry name" value="Aromatic compound dioxygenase"/>
    <property type="match status" value="1"/>
</dbReference>
<dbReference type="InterPro" id="IPR015889">
    <property type="entry name" value="Intradiol_dOase_core"/>
</dbReference>
<evidence type="ECO:0000256" key="4">
    <source>
        <dbReference type="SAM" id="SignalP"/>
    </source>
</evidence>
<dbReference type="RefSeq" id="WP_026309181.1">
    <property type="nucleotide sequence ID" value="NZ_CP140158.1"/>
</dbReference>
<evidence type="ECO:0000256" key="2">
    <source>
        <dbReference type="ARBA" id="ARBA00022964"/>
    </source>
</evidence>
<keyword evidence="3" id="KW-0560">Oxidoreductase</keyword>
<comment type="similarity">
    <text evidence="1">Belongs to the intradiol ring-cleavage dioxygenase family.</text>
</comment>
<dbReference type="EMBL" id="CP140158">
    <property type="protein sequence ID" value="WQG85588.1"/>
    <property type="molecule type" value="Genomic_DNA"/>
</dbReference>
<name>A0ABZ0X4V1_9GAMM</name>
<protein>
    <recommendedName>
        <fullName evidence="5">Intradiol ring-cleavage dioxygenases domain-containing protein</fullName>
    </recommendedName>
</protein>
<keyword evidence="4" id="KW-0732">Signal</keyword>
<evidence type="ECO:0000256" key="3">
    <source>
        <dbReference type="ARBA" id="ARBA00023002"/>
    </source>
</evidence>
<reference evidence="6 7" key="1">
    <citation type="submission" date="2023-11" db="EMBL/GenBank/DDBJ databases">
        <title>MicrobeMod: A computational toolkit for identifying prokaryotic methylation and restriction-modification with nanopore sequencing.</title>
        <authorList>
            <person name="Crits-Christoph A."/>
            <person name="Kang S.C."/>
            <person name="Lee H."/>
            <person name="Ostrov N."/>
        </authorList>
    </citation>
    <scope>NUCLEOTIDE SEQUENCE [LARGE SCALE GENOMIC DNA]</scope>
    <source>
        <strain evidence="6 7">DSMZ 16071</strain>
    </source>
</reference>
<dbReference type="Pfam" id="PF00775">
    <property type="entry name" value="Dioxygenase_C"/>
    <property type="match status" value="1"/>
</dbReference>
<dbReference type="InterPro" id="IPR050770">
    <property type="entry name" value="Intradiol_RC_Dioxygenase"/>
</dbReference>
<evidence type="ECO:0000259" key="5">
    <source>
        <dbReference type="Pfam" id="PF00775"/>
    </source>
</evidence>
<organism evidence="6 7">
    <name type="scientific">Kangiella aquimarina</name>
    <dbReference type="NCBI Taxonomy" id="261965"/>
    <lineage>
        <taxon>Bacteria</taxon>
        <taxon>Pseudomonadati</taxon>
        <taxon>Pseudomonadota</taxon>
        <taxon>Gammaproteobacteria</taxon>
        <taxon>Kangiellales</taxon>
        <taxon>Kangiellaceae</taxon>
        <taxon>Kangiella</taxon>
    </lineage>
</organism>
<dbReference type="InterPro" id="IPR000627">
    <property type="entry name" value="Intradiol_dOase_C"/>
</dbReference>
<dbReference type="Proteomes" id="UP001324185">
    <property type="component" value="Chromosome"/>
</dbReference>
<evidence type="ECO:0000313" key="6">
    <source>
        <dbReference type="EMBL" id="WQG85588.1"/>
    </source>
</evidence>
<keyword evidence="2" id="KW-0223">Dioxygenase</keyword>
<gene>
    <name evidence="6" type="ORF">SR900_01590</name>
</gene>
<evidence type="ECO:0000256" key="1">
    <source>
        <dbReference type="ARBA" id="ARBA00007825"/>
    </source>
</evidence>
<evidence type="ECO:0000313" key="7">
    <source>
        <dbReference type="Proteomes" id="UP001324185"/>
    </source>
</evidence>
<proteinExistence type="inferred from homology"/>